<gene>
    <name evidence="1" type="ORF">EUX98_g7919</name>
</gene>
<evidence type="ECO:0000313" key="2">
    <source>
        <dbReference type="Proteomes" id="UP000308730"/>
    </source>
</evidence>
<dbReference type="InterPro" id="IPR052396">
    <property type="entry name" value="Meiotic_Drive_Suppr_Kinase"/>
</dbReference>
<reference evidence="1 2" key="1">
    <citation type="submission" date="2019-02" db="EMBL/GenBank/DDBJ databases">
        <title>Genome sequencing of the rare red list fungi Antrodiella citrinella (Flaviporus citrinellus).</title>
        <authorList>
            <person name="Buettner E."/>
            <person name="Kellner H."/>
        </authorList>
    </citation>
    <scope>NUCLEOTIDE SEQUENCE [LARGE SCALE GENOMIC DNA]</scope>
    <source>
        <strain evidence="1 2">DSM 108506</strain>
    </source>
</reference>
<sequence length="380" mass="43674">MSLETLYSQASIQCYPVKISAEIDEKMRQDHPVARLPLRDGFQLYSCSMSETLLESQTIDISGVLYAGRKSTVYAGVCNYGGKPLEIALKFAKIEQNRPEVEAYNKLFVLQGKTIPKLYGMLCSDEVGDNVINCLILERFGKPLDLPFCFLPREDLAQILDHVKAIHALGVRHDDFAERNVLVDSDGQYRITDLTLLPHKDEKCGWTYVFKDHVDPKYEDINTEAESSHCEEINSLASSMGFWDRGWLSLNRGAYFVRKDEVPGMPPQYIINNITELRLNICPEYTADDFEALTILFYQEVQKLMATHGQTVEQIKRDKNLIAYSLHKPYMKMFFKDTPFRPTLVPTSDGCNWVYHIEDGYEELLQLLNERLEERNQLGL</sequence>
<dbReference type="SUPFAM" id="SSF56112">
    <property type="entry name" value="Protein kinase-like (PK-like)"/>
    <property type="match status" value="1"/>
</dbReference>
<dbReference type="InterPro" id="IPR008266">
    <property type="entry name" value="Tyr_kinase_AS"/>
</dbReference>
<accession>A0A4S4MCN3</accession>
<comment type="caution">
    <text evidence="1">The sequence shown here is derived from an EMBL/GenBank/DDBJ whole genome shotgun (WGS) entry which is preliminary data.</text>
</comment>
<dbReference type="EMBL" id="SGPM01000372">
    <property type="protein sequence ID" value="THH23264.1"/>
    <property type="molecule type" value="Genomic_DNA"/>
</dbReference>
<dbReference type="GO" id="GO:0004672">
    <property type="term" value="F:protein kinase activity"/>
    <property type="evidence" value="ECO:0007669"/>
    <property type="project" value="InterPro"/>
</dbReference>
<dbReference type="AlphaFoldDB" id="A0A4S4MCN3"/>
<dbReference type="OrthoDB" id="2740102at2759"/>
<proteinExistence type="predicted"/>
<dbReference type="InterPro" id="IPR011009">
    <property type="entry name" value="Kinase-like_dom_sf"/>
</dbReference>
<dbReference type="Gene3D" id="1.10.510.10">
    <property type="entry name" value="Transferase(Phosphotransferase) domain 1"/>
    <property type="match status" value="1"/>
</dbReference>
<protein>
    <submittedName>
        <fullName evidence="1">Uncharacterized protein</fullName>
    </submittedName>
</protein>
<keyword evidence="2" id="KW-1185">Reference proteome</keyword>
<name>A0A4S4MCN3_9APHY</name>
<dbReference type="PANTHER" id="PTHR37171">
    <property type="entry name" value="SERINE/THREONINE-PROTEIN KINASE YRZF-RELATED"/>
    <property type="match status" value="1"/>
</dbReference>
<dbReference type="PROSITE" id="PS00109">
    <property type="entry name" value="PROTEIN_KINASE_TYR"/>
    <property type="match status" value="1"/>
</dbReference>
<organism evidence="1 2">
    <name type="scientific">Antrodiella citrinella</name>
    <dbReference type="NCBI Taxonomy" id="2447956"/>
    <lineage>
        <taxon>Eukaryota</taxon>
        <taxon>Fungi</taxon>
        <taxon>Dikarya</taxon>
        <taxon>Basidiomycota</taxon>
        <taxon>Agaricomycotina</taxon>
        <taxon>Agaricomycetes</taxon>
        <taxon>Polyporales</taxon>
        <taxon>Steccherinaceae</taxon>
        <taxon>Antrodiella</taxon>
    </lineage>
</organism>
<dbReference type="Proteomes" id="UP000308730">
    <property type="component" value="Unassembled WGS sequence"/>
</dbReference>
<evidence type="ECO:0000313" key="1">
    <source>
        <dbReference type="EMBL" id="THH23264.1"/>
    </source>
</evidence>
<dbReference type="PANTHER" id="PTHR37171:SF1">
    <property type="entry name" value="SERINE_THREONINE-PROTEIN KINASE YRZF-RELATED"/>
    <property type="match status" value="1"/>
</dbReference>